<gene>
    <name evidence="3" type="ORF">GCM10009810_08220</name>
</gene>
<evidence type="ECO:0000313" key="3">
    <source>
        <dbReference type="EMBL" id="GAA1750209.1"/>
    </source>
</evidence>
<feature type="domain" description="Peptidase M11 gametolysin" evidence="2">
    <location>
        <begin position="162"/>
        <end position="277"/>
    </location>
</feature>
<evidence type="ECO:0000259" key="2">
    <source>
        <dbReference type="Pfam" id="PF05548"/>
    </source>
</evidence>
<dbReference type="InterPro" id="IPR007253">
    <property type="entry name" value="Cell_wall-bd_2"/>
</dbReference>
<dbReference type="EMBL" id="BAAAPN010000021">
    <property type="protein sequence ID" value="GAA1750209.1"/>
    <property type="molecule type" value="Genomic_DNA"/>
</dbReference>
<dbReference type="InterPro" id="IPR008752">
    <property type="entry name" value="Peptidase_M11"/>
</dbReference>
<keyword evidence="4" id="KW-1185">Reference proteome</keyword>
<dbReference type="Pfam" id="PF04122">
    <property type="entry name" value="CW_binding_2"/>
    <property type="match status" value="3"/>
</dbReference>
<feature type="chain" id="PRO_5046569062" description="Peptidase M11 gametolysin domain-containing protein" evidence="1">
    <location>
        <begin position="30"/>
        <end position="771"/>
    </location>
</feature>
<accession>A0ABN2K7X0</accession>
<protein>
    <recommendedName>
        <fullName evidence="2">Peptidase M11 gametolysin domain-containing protein</fullName>
    </recommendedName>
</protein>
<proteinExistence type="predicted"/>
<dbReference type="Proteomes" id="UP001501475">
    <property type="component" value="Unassembled WGS sequence"/>
</dbReference>
<dbReference type="SUPFAM" id="SSF55486">
    <property type="entry name" value="Metalloproteases ('zincins'), catalytic domain"/>
    <property type="match status" value="1"/>
</dbReference>
<organism evidence="3 4">
    <name type="scientific">Nostocoides vanveenii</name>
    <dbReference type="NCBI Taxonomy" id="330835"/>
    <lineage>
        <taxon>Bacteria</taxon>
        <taxon>Bacillati</taxon>
        <taxon>Actinomycetota</taxon>
        <taxon>Actinomycetes</taxon>
        <taxon>Micrococcales</taxon>
        <taxon>Intrasporangiaceae</taxon>
        <taxon>Nostocoides</taxon>
    </lineage>
</organism>
<evidence type="ECO:0000256" key="1">
    <source>
        <dbReference type="SAM" id="SignalP"/>
    </source>
</evidence>
<sequence length="771" mass="80238">MRARVRSVWLAIVGVAALLVGGAAPGFTAAPPTASGASNARQEVPARLVRLTGDPAPGVKGEAARGRPDTAYVLVGGQRIPVALTLIRGVPTGAVLARLSAPVGGDDAAIGAALARGTVAVASVRVDPGERHGTDLGEHHVLVVPVYWESSTTDAGELARSFGAMADYYKRNTNAKITLATATIMAPQKITLTTTQRDECDYTAIESKVRTITGTTPHDRFHHIVAVMENLPSCWWGGLATLGPSATGDGFIWVNGYPLASLLAHEMGHNLDLTHSGALWCFDSRGKRVPLSDTCRSTTYDDAWDVMGNQPYGFGAIGAFNLDRLGVLGVGDRVVVPGSATVTLKPLEAGVGLRSVAFIDGNARYEIEYRIAAGDDRYIDAATYVDGSGVRRTRPGGGVIIRRYGLGWDNDDQEFDVVDFHPLATEETYDRHPGLEAGESFTWPGSRRAIRVESTSSAGAVITISRPHGDVVRWYGADRYSTSLTIAQNAFGGSGSDLFLASGNVFTDALSGAGVAGRAGSPLLLTPRDDLPIDMLQVVFDTKPPLATILGGPASVGTWAESLLESQVAKVRRLAGADRYEASAAISQASFTPGVDVAYVASGLVFPDALSGAPVSGLRGGPMLLTRPDALPDAIASELRRVQPKSVVVLGGPASINDAVLGQIAAAAGVTPSRISGADRYEVSAAVSAANFPAGTDTVFIASGAIFTDALSGAPAAVVHKGPMLLVTSSRIPDAIRAELTRLKPRTIVILGGPHSVGSGVATALQAYLRS</sequence>
<dbReference type="PANTHER" id="PTHR30032">
    <property type="entry name" value="N-ACETYLMURAMOYL-L-ALANINE AMIDASE-RELATED"/>
    <property type="match status" value="1"/>
</dbReference>
<dbReference type="Pfam" id="PF05548">
    <property type="entry name" value="Peptidase_M11"/>
    <property type="match status" value="1"/>
</dbReference>
<keyword evidence="1" id="KW-0732">Signal</keyword>
<reference evidence="3 4" key="1">
    <citation type="journal article" date="2019" name="Int. J. Syst. Evol. Microbiol.">
        <title>The Global Catalogue of Microorganisms (GCM) 10K type strain sequencing project: providing services to taxonomists for standard genome sequencing and annotation.</title>
        <authorList>
            <consortium name="The Broad Institute Genomics Platform"/>
            <consortium name="The Broad Institute Genome Sequencing Center for Infectious Disease"/>
            <person name="Wu L."/>
            <person name="Ma J."/>
        </authorList>
    </citation>
    <scope>NUCLEOTIDE SEQUENCE [LARGE SCALE GENOMIC DNA]</scope>
    <source>
        <strain evidence="3 4">JCM 15591</strain>
    </source>
</reference>
<dbReference type="InterPro" id="IPR051922">
    <property type="entry name" value="Bact_Sporulation_Assoc"/>
</dbReference>
<evidence type="ECO:0000313" key="4">
    <source>
        <dbReference type="Proteomes" id="UP001501475"/>
    </source>
</evidence>
<feature type="signal peptide" evidence="1">
    <location>
        <begin position="1"/>
        <end position="29"/>
    </location>
</feature>
<name>A0ABN2K7X0_9MICO</name>
<dbReference type="PANTHER" id="PTHR30032:SF4">
    <property type="entry name" value="AMIDASE ENHANCER"/>
    <property type="match status" value="1"/>
</dbReference>
<comment type="caution">
    <text evidence="3">The sequence shown here is derived from an EMBL/GenBank/DDBJ whole genome shotgun (WGS) entry which is preliminary data.</text>
</comment>
<dbReference type="RefSeq" id="WP_344062520.1">
    <property type="nucleotide sequence ID" value="NZ_BAAAPN010000021.1"/>
</dbReference>